<dbReference type="InterPro" id="IPR050428">
    <property type="entry name" value="TCS_sensor_his_kinase"/>
</dbReference>
<dbReference type="GO" id="GO:0000160">
    <property type="term" value="P:phosphorelay signal transduction system"/>
    <property type="evidence" value="ECO:0007669"/>
    <property type="project" value="TreeGrafter"/>
</dbReference>
<name>A0A5N6BZF3_9ACTN</name>
<evidence type="ECO:0000256" key="4">
    <source>
        <dbReference type="ARBA" id="ARBA00022679"/>
    </source>
</evidence>
<feature type="compositionally biased region" description="Basic and acidic residues" evidence="8">
    <location>
        <begin position="849"/>
        <end position="858"/>
    </location>
</feature>
<dbReference type="Proteomes" id="UP000313066">
    <property type="component" value="Unassembled WGS sequence"/>
</dbReference>
<evidence type="ECO:0000313" key="10">
    <source>
        <dbReference type="EMBL" id="KAB8185878.1"/>
    </source>
</evidence>
<feature type="compositionally biased region" description="Low complexity" evidence="8">
    <location>
        <begin position="762"/>
        <end position="773"/>
    </location>
</feature>
<evidence type="ECO:0000256" key="3">
    <source>
        <dbReference type="ARBA" id="ARBA00022553"/>
    </source>
</evidence>
<protein>
    <recommendedName>
        <fullName evidence="2">histidine kinase</fullName>
        <ecNumber evidence="2">2.7.13.3</ecNumber>
    </recommendedName>
</protein>
<comment type="catalytic activity">
    <reaction evidence="1">
        <text>ATP + protein L-histidine = ADP + protein N-phospho-L-histidine.</text>
        <dbReference type="EC" id="2.7.13.3"/>
    </reaction>
</comment>
<keyword evidence="4" id="KW-0808">Transferase</keyword>
<feature type="compositionally biased region" description="Basic and acidic residues" evidence="8">
    <location>
        <begin position="885"/>
        <end position="897"/>
    </location>
</feature>
<dbReference type="InterPro" id="IPR005467">
    <property type="entry name" value="His_kinase_dom"/>
</dbReference>
<evidence type="ECO:0000256" key="5">
    <source>
        <dbReference type="ARBA" id="ARBA00022692"/>
    </source>
</evidence>
<keyword evidence="7" id="KW-1133">Transmembrane helix</keyword>
<evidence type="ECO:0000256" key="1">
    <source>
        <dbReference type="ARBA" id="ARBA00000085"/>
    </source>
</evidence>
<evidence type="ECO:0000256" key="8">
    <source>
        <dbReference type="SAM" id="MobiDB-lite"/>
    </source>
</evidence>
<dbReference type="EMBL" id="VDMA02000004">
    <property type="protein sequence ID" value="KAB8185878.1"/>
    <property type="molecule type" value="Genomic_DNA"/>
</dbReference>
<feature type="region of interest" description="Disordered" evidence="8">
    <location>
        <begin position="633"/>
        <end position="657"/>
    </location>
</feature>
<keyword evidence="6" id="KW-0418">Kinase</keyword>
<keyword evidence="7" id="KW-0472">Membrane</keyword>
<dbReference type="SUPFAM" id="SSF55874">
    <property type="entry name" value="ATPase domain of HSP90 chaperone/DNA topoisomerase II/histidine kinase"/>
    <property type="match status" value="1"/>
</dbReference>
<dbReference type="SMART" id="SM00387">
    <property type="entry name" value="HATPase_c"/>
    <property type="match status" value="1"/>
</dbReference>
<dbReference type="InterPro" id="IPR036890">
    <property type="entry name" value="HATPase_C_sf"/>
</dbReference>
<dbReference type="PROSITE" id="PS50109">
    <property type="entry name" value="HIS_KIN"/>
    <property type="match status" value="1"/>
</dbReference>
<feature type="compositionally biased region" description="Gly residues" evidence="8">
    <location>
        <begin position="696"/>
        <end position="705"/>
    </location>
</feature>
<evidence type="ECO:0000313" key="11">
    <source>
        <dbReference type="Proteomes" id="UP000313066"/>
    </source>
</evidence>
<dbReference type="AlphaFoldDB" id="A0A5N6BZF3"/>
<dbReference type="GO" id="GO:0004673">
    <property type="term" value="F:protein histidine kinase activity"/>
    <property type="evidence" value="ECO:0007669"/>
    <property type="project" value="UniProtKB-EC"/>
</dbReference>
<sequence>MGSRNRSIRFKIFLLLLLPLLMLSAMWGFALKLTVGDGLVLLRSKTLYDTIGVASTDLGTQIQVERALTAGVLSSGQTTSAGLTAQQAKTTAAADRFKRSADDEAARDAMSDELLAPLESLLSSLERLPTIREGVSLGRSDRLTAITAYNAIMDDLFALYERLVSVPDLVTFQQASAMQGMGNAHEMITREDALVRGALASGTMTADEQNAFSEWVATRRFLYGKNRPVLSGEMRAPYEQVLTSPLFDRFTALENQIVNQVRSGGPLPADAEKWSPTIDQLILRLDSARVKASEALSGSATSVATGIMLRILVAGGLGLVVIIATIVFSVRFGRRLARDLAGLRDAALELADVRLPQVVEKLRRGEDVDVEAEAPPIKATGSNEVEDVAHAFSSVQRTAVEAAVGQAALRRGVSQVFLNLARRKQTLLHRQLTLLDTMQRRAEDPEGLEDLFRLDHLTTRMRRHAESLIILSGSAPGRSWRKPVPLIDVVRAAISEVEDYTRVSMAPMPNAAIVGATVADVVHLIAELLENATVFSPPQTKVAVRGEVVANGLAVEIEDRGLGLTPEEYDEINARLADPPEFDLADSDRLGLFVVGQLAARHEIGVVLRGSPYGGTTAIVLIPRTLMMEEGSPGALAGPASRGAHAKPALAPGGNDTDISLSDTLQADLGLGGPAGELREVRTLAGELAGDVPGSVPGGAPGGVPEGVPGEFPWETEDREERTGASEPSPFFTPAAQRTEAVPSAARDDLSSRSLGSGFENPRPAAAPSASPSVAPPVPPSSEPATAAAGVSANGLAQRTSKQRARGPVPNGTHAGLPRRVRQANIAPQLRAQSQETAPQTPPLSAPTVEERSPEEARAMFSAFQRGALRGREDSDQPGGAAPGDHVHNTHGEKGDE</sequence>
<dbReference type="Gene3D" id="3.30.565.10">
    <property type="entry name" value="Histidine kinase-like ATPase, C-terminal domain"/>
    <property type="match status" value="1"/>
</dbReference>
<dbReference type="Pfam" id="PF08376">
    <property type="entry name" value="NIT"/>
    <property type="match status" value="1"/>
</dbReference>
<evidence type="ECO:0000256" key="6">
    <source>
        <dbReference type="ARBA" id="ARBA00022777"/>
    </source>
</evidence>
<dbReference type="EC" id="2.7.13.3" evidence="2"/>
<feature type="domain" description="Histidine kinase" evidence="9">
    <location>
        <begin position="521"/>
        <end position="626"/>
    </location>
</feature>
<evidence type="ECO:0000256" key="2">
    <source>
        <dbReference type="ARBA" id="ARBA00012438"/>
    </source>
</evidence>
<feature type="region of interest" description="Disordered" evidence="8">
    <location>
        <begin position="689"/>
        <end position="897"/>
    </location>
</feature>
<evidence type="ECO:0000256" key="7">
    <source>
        <dbReference type="ARBA" id="ARBA00022989"/>
    </source>
</evidence>
<dbReference type="InterPro" id="IPR013587">
    <property type="entry name" value="Nitrate/nitrite_sensing"/>
</dbReference>
<evidence type="ECO:0000259" key="9">
    <source>
        <dbReference type="PROSITE" id="PS50109"/>
    </source>
</evidence>
<keyword evidence="3" id="KW-0597">Phosphoprotein</keyword>
<dbReference type="GO" id="GO:0005886">
    <property type="term" value="C:plasma membrane"/>
    <property type="evidence" value="ECO:0007669"/>
    <property type="project" value="TreeGrafter"/>
</dbReference>
<dbReference type="PANTHER" id="PTHR45436:SF5">
    <property type="entry name" value="SENSOR HISTIDINE KINASE TRCS"/>
    <property type="match status" value="1"/>
</dbReference>
<reference evidence="10 11" key="1">
    <citation type="submission" date="2019-10" db="EMBL/GenBank/DDBJ databases">
        <title>Nonomuraea sp. nov., isolated from Phyllanthus amarus.</title>
        <authorList>
            <person name="Klykleung N."/>
            <person name="Tanasupawat S."/>
        </authorList>
    </citation>
    <scope>NUCLEOTIDE SEQUENCE [LARGE SCALE GENOMIC DNA]</scope>
    <source>
        <strain evidence="10 11">CR1-09</strain>
    </source>
</reference>
<proteinExistence type="predicted"/>
<comment type="caution">
    <text evidence="10">The sequence shown here is derived from an EMBL/GenBank/DDBJ whole genome shotgun (WGS) entry which is preliminary data.</text>
</comment>
<dbReference type="InterPro" id="IPR003594">
    <property type="entry name" value="HATPase_dom"/>
</dbReference>
<dbReference type="Pfam" id="PF02518">
    <property type="entry name" value="HATPase_c"/>
    <property type="match status" value="1"/>
</dbReference>
<keyword evidence="11" id="KW-1185">Reference proteome</keyword>
<accession>A0A5N6BZF3</accession>
<organism evidence="10 11">
    <name type="scientific">Microbispora catharanthi</name>
    <dbReference type="NCBI Taxonomy" id="1712871"/>
    <lineage>
        <taxon>Bacteria</taxon>
        <taxon>Bacillati</taxon>
        <taxon>Actinomycetota</taxon>
        <taxon>Actinomycetes</taxon>
        <taxon>Streptosporangiales</taxon>
        <taxon>Streptosporangiaceae</taxon>
        <taxon>Microbispora</taxon>
    </lineage>
</organism>
<keyword evidence="5" id="KW-0812">Transmembrane</keyword>
<gene>
    <name evidence="10" type="ORF">FH610_008870</name>
</gene>
<dbReference type="PANTHER" id="PTHR45436">
    <property type="entry name" value="SENSOR HISTIDINE KINASE YKOH"/>
    <property type="match status" value="1"/>
</dbReference>